<dbReference type="RefSeq" id="WP_101309164.1">
    <property type="nucleotide sequence ID" value="NZ_MVDE01000008.1"/>
</dbReference>
<dbReference type="Gene3D" id="2.30.29.30">
    <property type="entry name" value="Pleckstrin-homology domain (PH domain)/Phosphotyrosine-binding domain (PTB)"/>
    <property type="match status" value="1"/>
</dbReference>
<dbReference type="SUPFAM" id="SSF50729">
    <property type="entry name" value="PH domain-like"/>
    <property type="match status" value="1"/>
</dbReference>
<evidence type="ECO:0000256" key="1">
    <source>
        <dbReference type="SAM" id="Phobius"/>
    </source>
</evidence>
<feature type="transmembrane region" description="Helical" evidence="1">
    <location>
        <begin position="39"/>
        <end position="58"/>
    </location>
</feature>
<name>A0A2N3IB42_9BACT</name>
<dbReference type="AlphaFoldDB" id="A0A2N3IB42"/>
<feature type="domain" description="GRAM" evidence="2">
    <location>
        <begin position="74"/>
        <end position="153"/>
    </location>
</feature>
<evidence type="ECO:0000313" key="4">
    <source>
        <dbReference type="Proteomes" id="UP000233618"/>
    </source>
</evidence>
<feature type="transmembrane region" description="Helical" evidence="1">
    <location>
        <begin position="12"/>
        <end position="33"/>
    </location>
</feature>
<dbReference type="InterPro" id="IPR004182">
    <property type="entry name" value="GRAM"/>
</dbReference>
<gene>
    <name evidence="3" type="ORF">BZG01_07280</name>
</gene>
<dbReference type="InterPro" id="IPR011993">
    <property type="entry name" value="PH-like_dom_sf"/>
</dbReference>
<organism evidence="3 4">
    <name type="scientific">Labilibaculum manganireducens</name>
    <dbReference type="NCBI Taxonomy" id="1940525"/>
    <lineage>
        <taxon>Bacteria</taxon>
        <taxon>Pseudomonadati</taxon>
        <taxon>Bacteroidota</taxon>
        <taxon>Bacteroidia</taxon>
        <taxon>Marinilabiliales</taxon>
        <taxon>Marinifilaceae</taxon>
        <taxon>Labilibaculum</taxon>
    </lineage>
</organism>
<proteinExistence type="predicted"/>
<keyword evidence="1" id="KW-0812">Transmembrane</keyword>
<keyword evidence="1" id="KW-0472">Membrane</keyword>
<accession>A0A2N3IB42</accession>
<keyword evidence="4" id="KW-1185">Reference proteome</keyword>
<reference evidence="3 4" key="1">
    <citation type="journal article" date="2017" name="Front. Microbiol.">
        <title>Labilibaculum manganireducens gen. nov., sp. nov. and Labilibaculum filiforme sp. nov., Novel Bacteroidetes Isolated from Subsurface Sediments of the Baltic Sea.</title>
        <authorList>
            <person name="Vandieken V."/>
            <person name="Marshall I.P."/>
            <person name="Niemann H."/>
            <person name="Engelen B."/>
            <person name="Cypionka H."/>
        </authorList>
    </citation>
    <scope>NUCLEOTIDE SEQUENCE [LARGE SCALE GENOMIC DNA]</scope>
    <source>
        <strain evidence="3 4">59.10-2M</strain>
    </source>
</reference>
<sequence length="170" mass="19995">MKKLNFKQRIIFVLLSGIPYGIVLMLLNYFFDLYTIKSVLYQTLFFTILFGIGFPFVMEKLAPKMLSKVKNPEMEEDENIIYEDGANLFSGTWVAVGGKLFLTNKRLIFNPHKYNFQKEETSINLGDITEVIKRKTSRIMDNGLRIVTKDNEKYDLVLNDRDEWFKQLEK</sequence>
<keyword evidence="1" id="KW-1133">Transmembrane helix</keyword>
<dbReference type="Proteomes" id="UP000233618">
    <property type="component" value="Unassembled WGS sequence"/>
</dbReference>
<evidence type="ECO:0000313" key="3">
    <source>
        <dbReference type="EMBL" id="PKQ67531.1"/>
    </source>
</evidence>
<comment type="caution">
    <text evidence="3">The sequence shown here is derived from an EMBL/GenBank/DDBJ whole genome shotgun (WGS) entry which is preliminary data.</text>
</comment>
<dbReference type="EMBL" id="MVDE01000008">
    <property type="protein sequence ID" value="PKQ67531.1"/>
    <property type="molecule type" value="Genomic_DNA"/>
</dbReference>
<evidence type="ECO:0000259" key="2">
    <source>
        <dbReference type="Pfam" id="PF02893"/>
    </source>
</evidence>
<dbReference type="Pfam" id="PF02893">
    <property type="entry name" value="GRAM"/>
    <property type="match status" value="1"/>
</dbReference>
<protein>
    <recommendedName>
        <fullName evidence="2">GRAM domain-containing protein</fullName>
    </recommendedName>
</protein>